<dbReference type="AlphaFoldDB" id="A0AAD3S0K3"/>
<dbReference type="Proteomes" id="UP001279734">
    <property type="component" value="Unassembled WGS sequence"/>
</dbReference>
<name>A0AAD3S0K3_NEPGR</name>
<proteinExistence type="predicted"/>
<gene>
    <name evidence="1" type="ORF">Nepgr_004022</name>
</gene>
<keyword evidence="2" id="KW-1185">Reference proteome</keyword>
<sequence length="111" mass="11403">MLKWMILSVSADGEMFTGGGAGHSCWEDLPGAPTGCLPRATAVGASALGSLANAECLVAASSSDAAAAGCNVELNIATKEMEVPLPMVLLNCRNEWSFLLLWLVTDYVGGG</sequence>
<protein>
    <submittedName>
        <fullName evidence="1">Uncharacterized protein</fullName>
    </submittedName>
</protein>
<comment type="caution">
    <text evidence="1">The sequence shown here is derived from an EMBL/GenBank/DDBJ whole genome shotgun (WGS) entry which is preliminary data.</text>
</comment>
<reference evidence="1" key="1">
    <citation type="submission" date="2023-05" db="EMBL/GenBank/DDBJ databases">
        <title>Nepenthes gracilis genome sequencing.</title>
        <authorList>
            <person name="Fukushima K."/>
        </authorList>
    </citation>
    <scope>NUCLEOTIDE SEQUENCE</scope>
    <source>
        <strain evidence="1">SING2019-196</strain>
    </source>
</reference>
<accession>A0AAD3S0K3</accession>
<dbReference type="EMBL" id="BSYO01000003">
    <property type="protein sequence ID" value="GMH02183.1"/>
    <property type="molecule type" value="Genomic_DNA"/>
</dbReference>
<evidence type="ECO:0000313" key="2">
    <source>
        <dbReference type="Proteomes" id="UP001279734"/>
    </source>
</evidence>
<evidence type="ECO:0000313" key="1">
    <source>
        <dbReference type="EMBL" id="GMH02183.1"/>
    </source>
</evidence>
<organism evidence="1 2">
    <name type="scientific">Nepenthes gracilis</name>
    <name type="common">Slender pitcher plant</name>
    <dbReference type="NCBI Taxonomy" id="150966"/>
    <lineage>
        <taxon>Eukaryota</taxon>
        <taxon>Viridiplantae</taxon>
        <taxon>Streptophyta</taxon>
        <taxon>Embryophyta</taxon>
        <taxon>Tracheophyta</taxon>
        <taxon>Spermatophyta</taxon>
        <taxon>Magnoliopsida</taxon>
        <taxon>eudicotyledons</taxon>
        <taxon>Gunneridae</taxon>
        <taxon>Pentapetalae</taxon>
        <taxon>Caryophyllales</taxon>
        <taxon>Nepenthaceae</taxon>
        <taxon>Nepenthes</taxon>
    </lineage>
</organism>